<proteinExistence type="predicted"/>
<name>A0AAN5AMC8_9BACT</name>
<dbReference type="AlphaFoldDB" id="A0AAN5AMC8"/>
<dbReference type="RefSeq" id="WP_338238819.1">
    <property type="nucleotide sequence ID" value="NZ_BQKE01000003.1"/>
</dbReference>
<dbReference type="Proteomes" id="UP001310022">
    <property type="component" value="Unassembled WGS sequence"/>
</dbReference>
<dbReference type="InterPro" id="IPR029068">
    <property type="entry name" value="Glyas_Bleomycin-R_OHBP_Dase"/>
</dbReference>
<dbReference type="PANTHER" id="PTHR33990:SF1">
    <property type="entry name" value="PROTEIN YJDN"/>
    <property type="match status" value="1"/>
</dbReference>
<dbReference type="InterPro" id="IPR028973">
    <property type="entry name" value="PhnB-like"/>
</dbReference>
<accession>A0AAN5AMC8</accession>
<evidence type="ECO:0000313" key="3">
    <source>
        <dbReference type="Proteomes" id="UP001310022"/>
    </source>
</evidence>
<dbReference type="PANTHER" id="PTHR33990">
    <property type="entry name" value="PROTEIN YJDN-RELATED"/>
    <property type="match status" value="1"/>
</dbReference>
<feature type="domain" description="PhnB-like" evidence="1">
    <location>
        <begin position="7"/>
        <end position="129"/>
    </location>
</feature>
<evidence type="ECO:0000259" key="1">
    <source>
        <dbReference type="Pfam" id="PF06983"/>
    </source>
</evidence>
<dbReference type="Gene3D" id="3.10.180.10">
    <property type="entry name" value="2,3-Dihydroxybiphenyl 1,2-Dioxygenase, domain 1"/>
    <property type="match status" value="1"/>
</dbReference>
<evidence type="ECO:0000313" key="2">
    <source>
        <dbReference type="EMBL" id="GJM63687.1"/>
    </source>
</evidence>
<comment type="caution">
    <text evidence="2">The sequence shown here is derived from an EMBL/GenBank/DDBJ whole genome shotgun (WGS) entry which is preliminary data.</text>
</comment>
<sequence length="139" mass="15625">MKTLGVYLTFDGQTEAALDFYNTVFGGSYLTKQTFGESPMDCKEEMKDQIMHAEIKAEGIHLMASDNMNGNPILEGGHVTLNVNFEEETEQAKVFEALSKGGKVIMPLNDTFWGAKFGMLHDKFGVKWMLHLQKEKTQP</sequence>
<gene>
    <name evidence="2" type="ORF">PEDI_42390</name>
</gene>
<organism evidence="2 3">
    <name type="scientific">Persicobacter diffluens</name>
    <dbReference type="NCBI Taxonomy" id="981"/>
    <lineage>
        <taxon>Bacteria</taxon>
        <taxon>Pseudomonadati</taxon>
        <taxon>Bacteroidota</taxon>
        <taxon>Cytophagia</taxon>
        <taxon>Cytophagales</taxon>
        <taxon>Persicobacteraceae</taxon>
        <taxon>Persicobacter</taxon>
    </lineage>
</organism>
<protein>
    <submittedName>
        <fullName evidence="2">VOC family protein</fullName>
    </submittedName>
</protein>
<dbReference type="Pfam" id="PF06983">
    <property type="entry name" value="3-dmu-9_3-mt"/>
    <property type="match status" value="1"/>
</dbReference>
<dbReference type="EMBL" id="BQKE01000003">
    <property type="protein sequence ID" value="GJM63687.1"/>
    <property type="molecule type" value="Genomic_DNA"/>
</dbReference>
<dbReference type="CDD" id="cd06588">
    <property type="entry name" value="PhnB_like"/>
    <property type="match status" value="1"/>
</dbReference>
<keyword evidence="3" id="KW-1185">Reference proteome</keyword>
<dbReference type="SUPFAM" id="SSF54593">
    <property type="entry name" value="Glyoxalase/Bleomycin resistance protein/Dihydroxybiphenyl dioxygenase"/>
    <property type="match status" value="1"/>
</dbReference>
<reference evidence="2 3" key="1">
    <citation type="submission" date="2021-12" db="EMBL/GenBank/DDBJ databases">
        <title>Genome sequencing of bacteria with rrn-lacking chromosome and rrn-plasmid.</title>
        <authorList>
            <person name="Anda M."/>
            <person name="Iwasaki W."/>
        </authorList>
    </citation>
    <scope>NUCLEOTIDE SEQUENCE [LARGE SCALE GENOMIC DNA]</scope>
    <source>
        <strain evidence="2 3">NBRC 15940</strain>
    </source>
</reference>